<evidence type="ECO:0000313" key="2">
    <source>
        <dbReference type="Proteomes" id="UP001207468"/>
    </source>
</evidence>
<organism evidence="1 2">
    <name type="scientific">Russula earlei</name>
    <dbReference type="NCBI Taxonomy" id="71964"/>
    <lineage>
        <taxon>Eukaryota</taxon>
        <taxon>Fungi</taxon>
        <taxon>Dikarya</taxon>
        <taxon>Basidiomycota</taxon>
        <taxon>Agaricomycotina</taxon>
        <taxon>Agaricomycetes</taxon>
        <taxon>Russulales</taxon>
        <taxon>Russulaceae</taxon>
        <taxon>Russula</taxon>
    </lineage>
</organism>
<keyword evidence="2" id="KW-1185">Reference proteome</keyword>
<dbReference type="Proteomes" id="UP001207468">
    <property type="component" value="Unassembled WGS sequence"/>
</dbReference>
<reference evidence="1" key="1">
    <citation type="submission" date="2021-03" db="EMBL/GenBank/DDBJ databases">
        <title>Evolutionary priming and transition to the ectomycorrhizal habit in an iconic lineage of mushroom-forming fungi: is preadaptation a requirement?</title>
        <authorList>
            <consortium name="DOE Joint Genome Institute"/>
            <person name="Looney B.P."/>
            <person name="Miyauchi S."/>
            <person name="Morin E."/>
            <person name="Drula E."/>
            <person name="Courty P.E."/>
            <person name="Chicoki N."/>
            <person name="Fauchery L."/>
            <person name="Kohler A."/>
            <person name="Kuo A."/>
            <person name="LaButti K."/>
            <person name="Pangilinan J."/>
            <person name="Lipzen A."/>
            <person name="Riley R."/>
            <person name="Andreopoulos W."/>
            <person name="He G."/>
            <person name="Johnson J."/>
            <person name="Barry K.W."/>
            <person name="Grigoriev I.V."/>
            <person name="Nagy L."/>
            <person name="Hibbett D."/>
            <person name="Henrissat B."/>
            <person name="Matheny P.B."/>
            <person name="Labbe J."/>
            <person name="Martin A.F."/>
        </authorList>
    </citation>
    <scope>NUCLEOTIDE SEQUENCE</scope>
    <source>
        <strain evidence="1">BPL698</strain>
    </source>
</reference>
<gene>
    <name evidence="1" type="ORF">F5148DRAFT_1177865</name>
</gene>
<protein>
    <submittedName>
        <fullName evidence="1">Nucleoporin Nup120/160-domain-containing protein</fullName>
    </submittedName>
</protein>
<comment type="caution">
    <text evidence="1">The sequence shown here is derived from an EMBL/GenBank/DDBJ whole genome shotgun (WGS) entry which is preliminary data.</text>
</comment>
<sequence>MAAATPADKVLVSTHLSDVYSPLQIPAISISTSKPHVPFPPQASDVEPPPEHALHSSLFHSVQTGVVLLRLIHNGLIIELVSLSTEAPPIRFVFPYTVLPSPAVVLWETRELHILAVTASGSLYRLVLPLQSPRRLWSTHMINNWCREYHLKYVPEYLQALVQVQGTHTVALALTNGSLVRLDAETIGDKTTADHWTENIFHHNTFLASLTSFLHQNSTDGSHIIAVATHPQPTDIGHVWTLSRDRTLRLWTARSGCTSAKLLPSMASPRRELSPGTSTSSSKPGTLLDPAPQKLITVYDGPNVLVFIPTPSSSASGGFFQLFSVFNDHLQLVETFEASRESAHGHLQDFTVINGYLYTLWDRQGQAAVEILDIPMSDVSSELEAVGWRVVLYPYEPDWTPAYLDELLLSPGSLTEKFFSVVMRPGVFSPYTLRTAIDQYTDACRSLPGPPPAPLITSYISLGEQIAAVVGCTVTLTRDPQTGALQYDKYWVSLKRDWEGFIARCRAVERSARWPLALGIGPRGEVLIAERERTGALAVEDLPLRLHRHLRADLGVEPQFAICEIAWNLRTRMGPRVLRALEGRVVDLTQQEIAFPFADIIVDTAARSAFRASLDDGADSWLVGRLQSVSDVETSTRLVLDLVGGFDRAVKMEEDEVELLLPQHVSVHTRMLTAAYATHSVQARYDFILALVALLFFFAEDLEDWDPSLLTEVFAVFRGVAMLRYAAEQPAFDAAPFTVVDDADEVAARLRALGMSRSAPAASSPTPALFPCLLEQIGGATVDAPLAVAAHAFLDMSGLLQATSTAHASRLEVLWCERLRSLGFLDAARETLEWLPRSPAVMYVWARLWLDVGRDAEAAEAMDSLAGCFGPHSALSFEDADALAAVLPGGQLFDSVFGLCLHASSLFKSASHTDHDVHFSRLAISNAPPEWDTTDLWNTIIRGATDLEYWDEAYAALMATPHDILRRNCAQHLVHRMCEEHAIERLMSFSFVDLVDDVEGSLSFKARNVDPRIQPSYSRILYTWYVTHGDYRNAALAMYQRARKLAALSHASEPAQYFPLAEQQLESLVICSNALALLDQKDAWIVLPIVPEVLGLRQSERKRRKLTRHIPEERFASGKRDLEVVKLSDVIAEYTLLSAQLDLVKKDPELLNSSAALRAPESVILKLVQNNRFDLAMATGRTLEVDLSDLFSHLTRECFRLSRHPDAVLSEDTTDWLLTDKAKTWAGTSSDRGWRYLRQSLERHDGPETDLRYSKIVFETMIGLERASSPPPWLIQRLEGHDPEWLIRACMRFELLELALEQTLSLIHKAESHLAQGPPKATASTWLPYPLIDQLLVATNEQTQSDLSKRAIDLRLDLHREVSNGARRAQRLSHQLYQEL</sequence>
<proteinExistence type="predicted"/>
<evidence type="ECO:0000313" key="1">
    <source>
        <dbReference type="EMBL" id="KAI9510623.1"/>
    </source>
</evidence>
<dbReference type="EMBL" id="JAGFNK010000038">
    <property type="protein sequence ID" value="KAI9510623.1"/>
    <property type="molecule type" value="Genomic_DNA"/>
</dbReference>
<accession>A0ACC0UGD9</accession>
<name>A0ACC0UGD9_9AGAM</name>